<dbReference type="Gene3D" id="2.40.50.140">
    <property type="entry name" value="Nucleic acid-binding proteins"/>
    <property type="match status" value="1"/>
</dbReference>
<dbReference type="InterPro" id="IPR003439">
    <property type="entry name" value="ABC_transporter-like_ATP-bd"/>
</dbReference>
<proteinExistence type="predicted"/>
<dbReference type="InterPro" id="IPR008995">
    <property type="entry name" value="Mo/tungstate-bd_C_term_dom"/>
</dbReference>
<evidence type="ECO:0000259" key="4">
    <source>
        <dbReference type="PROSITE" id="PS50893"/>
    </source>
</evidence>
<dbReference type="Pfam" id="PF17912">
    <property type="entry name" value="OB_MalK"/>
    <property type="match status" value="1"/>
</dbReference>
<dbReference type="InterPro" id="IPR015855">
    <property type="entry name" value="ABC_transpr_MalK-like"/>
</dbReference>
<keyword evidence="2" id="KW-0547">Nucleotide-binding</keyword>
<dbReference type="PANTHER" id="PTHR43875">
    <property type="entry name" value="MALTODEXTRIN IMPORT ATP-BINDING PROTEIN MSMX"/>
    <property type="match status" value="1"/>
</dbReference>
<dbReference type="InterPro" id="IPR017871">
    <property type="entry name" value="ABC_transporter-like_CS"/>
</dbReference>
<evidence type="ECO:0000256" key="3">
    <source>
        <dbReference type="ARBA" id="ARBA00022840"/>
    </source>
</evidence>
<dbReference type="PROSITE" id="PS50893">
    <property type="entry name" value="ABC_TRANSPORTER_2"/>
    <property type="match status" value="1"/>
</dbReference>
<protein>
    <submittedName>
        <fullName evidence="5">ABC transporter ATP-binding protein</fullName>
    </submittedName>
</protein>
<evidence type="ECO:0000313" key="6">
    <source>
        <dbReference type="Proteomes" id="UP000727962"/>
    </source>
</evidence>
<dbReference type="Pfam" id="PF00005">
    <property type="entry name" value="ABC_tran"/>
    <property type="match status" value="1"/>
</dbReference>
<dbReference type="InterPro" id="IPR040582">
    <property type="entry name" value="OB_MalK-like"/>
</dbReference>
<evidence type="ECO:0000313" key="5">
    <source>
        <dbReference type="EMBL" id="MBI1755732.1"/>
    </source>
</evidence>
<dbReference type="PROSITE" id="PS00211">
    <property type="entry name" value="ABC_TRANSPORTER_1"/>
    <property type="match status" value="1"/>
</dbReference>
<dbReference type="Gene3D" id="3.40.50.300">
    <property type="entry name" value="P-loop containing nucleotide triphosphate hydrolases"/>
    <property type="match status" value="1"/>
</dbReference>
<keyword evidence="3 5" id="KW-0067">ATP-binding</keyword>
<dbReference type="SMART" id="SM00382">
    <property type="entry name" value="AAA"/>
    <property type="match status" value="1"/>
</dbReference>
<dbReference type="InterPro" id="IPR012340">
    <property type="entry name" value="NA-bd_OB-fold"/>
</dbReference>
<organism evidence="5 6">
    <name type="scientific">Fimbriimonas ginsengisoli</name>
    <dbReference type="NCBI Taxonomy" id="1005039"/>
    <lineage>
        <taxon>Bacteria</taxon>
        <taxon>Bacillati</taxon>
        <taxon>Armatimonadota</taxon>
        <taxon>Fimbriimonadia</taxon>
        <taxon>Fimbriimonadales</taxon>
        <taxon>Fimbriimonadaceae</taxon>
        <taxon>Fimbriimonas</taxon>
    </lineage>
</organism>
<comment type="caution">
    <text evidence="5">The sequence shown here is derived from an EMBL/GenBank/DDBJ whole genome shotgun (WGS) entry which is preliminary data.</text>
</comment>
<dbReference type="Gene3D" id="2.40.50.100">
    <property type="match status" value="1"/>
</dbReference>
<dbReference type="FunFam" id="3.40.50.300:FF:000042">
    <property type="entry name" value="Maltose/maltodextrin ABC transporter, ATP-binding protein"/>
    <property type="match status" value="1"/>
</dbReference>
<dbReference type="AlphaFoldDB" id="A0A931LQX5"/>
<dbReference type="Proteomes" id="UP000727962">
    <property type="component" value="Unassembled WGS sequence"/>
</dbReference>
<gene>
    <name evidence="5" type="ORF">HYR64_01325</name>
</gene>
<dbReference type="EMBL" id="JACOSL010000008">
    <property type="protein sequence ID" value="MBI1755732.1"/>
    <property type="molecule type" value="Genomic_DNA"/>
</dbReference>
<name>A0A931LQX5_FIMGI</name>
<dbReference type="GO" id="GO:0140359">
    <property type="term" value="F:ABC-type transporter activity"/>
    <property type="evidence" value="ECO:0007669"/>
    <property type="project" value="InterPro"/>
</dbReference>
<reference evidence="5" key="1">
    <citation type="submission" date="2020-07" db="EMBL/GenBank/DDBJ databases">
        <title>Huge and variable diversity of episymbiotic CPR bacteria and DPANN archaea in groundwater ecosystems.</title>
        <authorList>
            <person name="He C.Y."/>
            <person name="Keren R."/>
            <person name="Whittaker M."/>
            <person name="Farag I.F."/>
            <person name="Doudna J."/>
            <person name="Cate J.H.D."/>
            <person name="Banfield J.F."/>
        </authorList>
    </citation>
    <scope>NUCLEOTIDE SEQUENCE</scope>
    <source>
        <strain evidence="5">NC_groundwater_17_Pr7_B-0.1um_64_12</strain>
    </source>
</reference>
<evidence type="ECO:0000256" key="2">
    <source>
        <dbReference type="ARBA" id="ARBA00022741"/>
    </source>
</evidence>
<dbReference type="GO" id="GO:0005524">
    <property type="term" value="F:ATP binding"/>
    <property type="evidence" value="ECO:0007669"/>
    <property type="project" value="UniProtKB-KW"/>
</dbReference>
<dbReference type="GO" id="GO:0055052">
    <property type="term" value="C:ATP-binding cassette (ABC) transporter complex, substrate-binding subunit-containing"/>
    <property type="evidence" value="ECO:0007669"/>
    <property type="project" value="TreeGrafter"/>
</dbReference>
<sequence length="377" mass="41335">MASVTFSSVDKVFGKDVKAVNGLNLQVKDQEFMVLVGPSGCGKTTALRLLAGLEEASGGEIRIGDTLVNDVPPGERDIAMVFQNYALYPHMSVYENIAFGLQIRELRGWFWQIGHLGETRRIRLDIDRRVREVAAMLGIDPYLDRLPKQLSGGQRQRVALARAIVRKPKVFLMDEPLSNLDAQLRVQTRAELIRLHRRLGVTTIYVTHDQVEAMTMGQRIAILKDGVLLQCDTPETIYARPANQFVAGFIGSPSMNFFPATVRGSVLEASGLKLPLPKDHPAAKEGRAVTVGLRPEAIFDAALPSALKPTSDNTFEATVDVMEPLGHEYVAYLAAGSINMVATLDNATKLREGQTAKFVANLDELHVFDAGTGDAIR</sequence>
<dbReference type="SUPFAM" id="SSF50331">
    <property type="entry name" value="MOP-like"/>
    <property type="match status" value="1"/>
</dbReference>
<dbReference type="InterPro" id="IPR047641">
    <property type="entry name" value="ABC_transpr_MalK/UgpC-like"/>
</dbReference>
<keyword evidence="1" id="KW-0813">Transport</keyword>
<dbReference type="SUPFAM" id="SSF52540">
    <property type="entry name" value="P-loop containing nucleoside triphosphate hydrolases"/>
    <property type="match status" value="1"/>
</dbReference>
<accession>A0A931LQX5</accession>
<feature type="domain" description="ABC transporter" evidence="4">
    <location>
        <begin position="4"/>
        <end position="250"/>
    </location>
</feature>
<dbReference type="GO" id="GO:0016887">
    <property type="term" value="F:ATP hydrolysis activity"/>
    <property type="evidence" value="ECO:0007669"/>
    <property type="project" value="InterPro"/>
</dbReference>
<dbReference type="GO" id="GO:0008643">
    <property type="term" value="P:carbohydrate transport"/>
    <property type="evidence" value="ECO:0007669"/>
    <property type="project" value="InterPro"/>
</dbReference>
<evidence type="ECO:0000256" key="1">
    <source>
        <dbReference type="ARBA" id="ARBA00022448"/>
    </source>
</evidence>
<dbReference type="PANTHER" id="PTHR43875:SF1">
    <property type="entry name" value="OSMOPROTECTIVE COMPOUNDS UPTAKE ATP-BINDING PROTEIN GGTA"/>
    <property type="match status" value="1"/>
</dbReference>
<dbReference type="CDD" id="cd03301">
    <property type="entry name" value="ABC_MalK_N"/>
    <property type="match status" value="1"/>
</dbReference>
<dbReference type="InterPro" id="IPR027417">
    <property type="entry name" value="P-loop_NTPase"/>
</dbReference>
<dbReference type="InterPro" id="IPR003593">
    <property type="entry name" value="AAA+_ATPase"/>
</dbReference>